<dbReference type="GO" id="GO:0015833">
    <property type="term" value="P:peptide transport"/>
    <property type="evidence" value="ECO:0007669"/>
    <property type="project" value="TreeGrafter"/>
</dbReference>
<dbReference type="SUPFAM" id="SSF53850">
    <property type="entry name" value="Periplasmic binding protein-like II"/>
    <property type="match status" value="1"/>
</dbReference>
<dbReference type="Proteomes" id="UP000009223">
    <property type="component" value="Chromosome"/>
</dbReference>
<evidence type="ECO:0000256" key="3">
    <source>
        <dbReference type="ARBA" id="ARBA00022729"/>
    </source>
</evidence>
<evidence type="ECO:0000313" key="5">
    <source>
        <dbReference type="EMBL" id="AEF84911.1"/>
    </source>
</evidence>
<dbReference type="InterPro" id="IPR000914">
    <property type="entry name" value="SBP_5_dom"/>
</dbReference>
<dbReference type="CDD" id="cd00995">
    <property type="entry name" value="PBP2_NikA_DppA_OppA_like"/>
    <property type="match status" value="1"/>
</dbReference>
<evidence type="ECO:0000259" key="4">
    <source>
        <dbReference type="Pfam" id="PF00496"/>
    </source>
</evidence>
<dbReference type="STRING" id="545694.TREPR_2433"/>
<proteinExistence type="inferred from homology"/>
<evidence type="ECO:0000256" key="1">
    <source>
        <dbReference type="ARBA" id="ARBA00005695"/>
    </source>
</evidence>
<dbReference type="PANTHER" id="PTHR30290:SF9">
    <property type="entry name" value="OLIGOPEPTIDE-BINDING PROTEIN APPA"/>
    <property type="match status" value="1"/>
</dbReference>
<dbReference type="InterPro" id="IPR039424">
    <property type="entry name" value="SBP_5"/>
</dbReference>
<reference evidence="6" key="1">
    <citation type="submission" date="2009-12" db="EMBL/GenBank/DDBJ databases">
        <title>Complete sequence of Treponema primitia strain ZAS-2.</title>
        <authorList>
            <person name="Tetu S.G."/>
            <person name="Matson E."/>
            <person name="Ren Q."/>
            <person name="Seshadri R."/>
            <person name="Elbourne L."/>
            <person name="Hassan K.A."/>
            <person name="Durkin A."/>
            <person name="Radune D."/>
            <person name="Mohamoud Y."/>
            <person name="Shay R."/>
            <person name="Jin S."/>
            <person name="Zhang X."/>
            <person name="Lucey K."/>
            <person name="Ballor N.R."/>
            <person name="Ottesen E."/>
            <person name="Rosenthal R."/>
            <person name="Allen A."/>
            <person name="Leadbetter J.R."/>
            <person name="Paulsen I.T."/>
        </authorList>
    </citation>
    <scope>NUCLEOTIDE SEQUENCE [LARGE SCALE GENOMIC DNA]</scope>
    <source>
        <strain evidence="6">ATCC BAA-887 / DSM 12427 / ZAS-2</strain>
    </source>
</reference>
<dbReference type="OrthoDB" id="304884at2"/>
<dbReference type="GO" id="GO:0030288">
    <property type="term" value="C:outer membrane-bounded periplasmic space"/>
    <property type="evidence" value="ECO:0007669"/>
    <property type="project" value="UniProtKB-ARBA"/>
</dbReference>
<dbReference type="Gene3D" id="3.10.105.10">
    <property type="entry name" value="Dipeptide-binding Protein, Domain 3"/>
    <property type="match status" value="1"/>
</dbReference>
<dbReference type="KEGG" id="tpi:TREPR_2433"/>
<dbReference type="AlphaFoldDB" id="F5YHE9"/>
<dbReference type="EMBL" id="CP001843">
    <property type="protein sequence ID" value="AEF84911.1"/>
    <property type="molecule type" value="Genomic_DNA"/>
</dbReference>
<evidence type="ECO:0000256" key="2">
    <source>
        <dbReference type="ARBA" id="ARBA00022448"/>
    </source>
</evidence>
<gene>
    <name evidence="5" type="ordered locus">TREPR_2433</name>
</gene>
<keyword evidence="3" id="KW-0732">Signal</keyword>
<dbReference type="HOGENOM" id="CLU_017028_7_3_12"/>
<accession>F5YHE9</accession>
<dbReference type="Pfam" id="PF00496">
    <property type="entry name" value="SBP_bac_5"/>
    <property type="match status" value="1"/>
</dbReference>
<evidence type="ECO:0000313" key="6">
    <source>
        <dbReference type="Proteomes" id="UP000009223"/>
    </source>
</evidence>
<feature type="domain" description="Solute-binding protein family 5" evidence="4">
    <location>
        <begin position="81"/>
        <end position="427"/>
    </location>
</feature>
<sequence length="515" mass="56769">MKKGFLLVLVIALGLQGLYAGGSKQGGTASSAKTVTIGCNVNTPYGTLDPVHEDGTILWIIELAFEGLVDTVETAGGGVALAPALADSWEISADGLFYTFHLKPGVKFADGTPVTTADWIWSFERARDTPESPWASYAEPIKAITAPNANTLVIELKRLNAPFLSMLAVHNFSVQSKARFDKLGADEYFKHPLGTGPFYFTDWGLHEYYRLEKNPYYYGGVSKVDVLQFNVVEDDNTRIMQLQAGDIDVCLNPPANRIAELQADKNIDVEIVNSTEQRYVNFNTTKPNLNNATVRRALRMATNKNEIIKMAVFGYGEPTYIVYPRIIGEFFNTDIVDEGYDPVKAKALLTQAGFPNGFTTEISYSNGNSVVEGIATLLKAQWAQIGVTLNLTPMEGAALSEQFDTLNHTITMLRWSEDTNDPAGLTDFIAVYDQSHGFHTGFKNSRMTELAEIAAGTVDTAKRAAAYKEIQKILYDEAPLFPVYQASYFLATRKNISGFKQLSLGQYDLSELVKN</sequence>
<reference evidence="5 6" key="2">
    <citation type="journal article" date="2011" name="ISME J.">
        <title>RNA-seq reveals cooperative metabolic interactions between two termite-gut spirochete species in co-culture.</title>
        <authorList>
            <person name="Rosenthal A.Z."/>
            <person name="Matson E.G."/>
            <person name="Eldar A."/>
            <person name="Leadbetter J.R."/>
        </authorList>
    </citation>
    <scope>NUCLEOTIDE SEQUENCE [LARGE SCALE GENOMIC DNA]</scope>
    <source>
        <strain evidence="6">ATCC BAA-887 / DSM 12427 / ZAS-2</strain>
    </source>
</reference>
<keyword evidence="2" id="KW-0813">Transport</keyword>
<keyword evidence="6" id="KW-1185">Reference proteome</keyword>
<dbReference type="eggNOG" id="COG0747">
    <property type="taxonomic scope" value="Bacteria"/>
</dbReference>
<protein>
    <submittedName>
        <fullName evidence="5">Putative ABC transporter component</fullName>
    </submittedName>
</protein>
<dbReference type="PIRSF" id="PIRSF002741">
    <property type="entry name" value="MppA"/>
    <property type="match status" value="1"/>
</dbReference>
<dbReference type="GO" id="GO:1904680">
    <property type="term" value="F:peptide transmembrane transporter activity"/>
    <property type="evidence" value="ECO:0007669"/>
    <property type="project" value="TreeGrafter"/>
</dbReference>
<dbReference type="Gene3D" id="3.90.76.10">
    <property type="entry name" value="Dipeptide-binding Protein, Domain 1"/>
    <property type="match status" value="1"/>
</dbReference>
<dbReference type="Gene3D" id="3.40.190.10">
    <property type="entry name" value="Periplasmic binding protein-like II"/>
    <property type="match status" value="1"/>
</dbReference>
<organism evidence="5 6">
    <name type="scientific">Treponema primitia (strain ATCC BAA-887 / DSM 12427 / ZAS-2)</name>
    <dbReference type="NCBI Taxonomy" id="545694"/>
    <lineage>
        <taxon>Bacteria</taxon>
        <taxon>Pseudomonadati</taxon>
        <taxon>Spirochaetota</taxon>
        <taxon>Spirochaetia</taxon>
        <taxon>Spirochaetales</taxon>
        <taxon>Treponemataceae</taxon>
        <taxon>Treponema</taxon>
    </lineage>
</organism>
<dbReference type="GO" id="GO:0043190">
    <property type="term" value="C:ATP-binding cassette (ABC) transporter complex"/>
    <property type="evidence" value="ECO:0007669"/>
    <property type="project" value="InterPro"/>
</dbReference>
<dbReference type="PANTHER" id="PTHR30290">
    <property type="entry name" value="PERIPLASMIC BINDING COMPONENT OF ABC TRANSPORTER"/>
    <property type="match status" value="1"/>
</dbReference>
<dbReference type="RefSeq" id="WP_015707774.1">
    <property type="nucleotide sequence ID" value="NC_015578.1"/>
</dbReference>
<name>F5YHE9_TREPZ</name>
<comment type="similarity">
    <text evidence="1">Belongs to the bacterial solute-binding protein 5 family.</text>
</comment>
<dbReference type="InterPro" id="IPR030678">
    <property type="entry name" value="Peptide/Ni-bd"/>
</dbReference>